<reference evidence="4 5" key="1">
    <citation type="journal article" date="2014" name="Nature">
        <title>The genomic substrate for adaptive radiation in African cichlid fish.</title>
        <authorList>
            <person name="Brawand D."/>
            <person name="Wagner C.E."/>
            <person name="Li Y.I."/>
            <person name="Malinsky M."/>
            <person name="Keller I."/>
            <person name="Fan S."/>
            <person name="Simakov O."/>
            <person name="Ng A.Y."/>
            <person name="Lim Z.W."/>
            <person name="Bezault E."/>
            <person name="Turner-Maier J."/>
            <person name="Johnson J."/>
            <person name="Alcazar R."/>
            <person name="Noh H.J."/>
            <person name="Russell P."/>
            <person name="Aken B."/>
            <person name="Alfoldi J."/>
            <person name="Amemiya C."/>
            <person name="Azzouzi N."/>
            <person name="Baroiller J.F."/>
            <person name="Barloy-Hubler F."/>
            <person name="Berlin A."/>
            <person name="Bloomquist R."/>
            <person name="Carleton K.L."/>
            <person name="Conte M.A."/>
            <person name="D'Cotta H."/>
            <person name="Eshel O."/>
            <person name="Gaffney L."/>
            <person name="Galibert F."/>
            <person name="Gante H.F."/>
            <person name="Gnerre S."/>
            <person name="Greuter L."/>
            <person name="Guyon R."/>
            <person name="Haddad N.S."/>
            <person name="Haerty W."/>
            <person name="Harris R.M."/>
            <person name="Hofmann H.A."/>
            <person name="Hourlier T."/>
            <person name="Hulata G."/>
            <person name="Jaffe D.B."/>
            <person name="Lara M."/>
            <person name="Lee A.P."/>
            <person name="MacCallum I."/>
            <person name="Mwaiko S."/>
            <person name="Nikaido M."/>
            <person name="Nishihara H."/>
            <person name="Ozouf-Costaz C."/>
            <person name="Penman D.J."/>
            <person name="Przybylski D."/>
            <person name="Rakotomanga M."/>
            <person name="Renn S.C.P."/>
            <person name="Ribeiro F.J."/>
            <person name="Ron M."/>
            <person name="Salzburger W."/>
            <person name="Sanchez-Pulido L."/>
            <person name="Santos M.E."/>
            <person name="Searle S."/>
            <person name="Sharpe T."/>
            <person name="Swofford R."/>
            <person name="Tan F.J."/>
            <person name="Williams L."/>
            <person name="Young S."/>
            <person name="Yin S."/>
            <person name="Okada N."/>
            <person name="Kocher T.D."/>
            <person name="Miska E.A."/>
            <person name="Lander E.S."/>
            <person name="Venkatesh B."/>
            <person name="Fernald R.D."/>
            <person name="Meyer A."/>
            <person name="Ponting C.P."/>
            <person name="Streelman J.T."/>
            <person name="Lindblad-Toh K."/>
            <person name="Seehausen O."/>
            <person name="Di Palma F."/>
        </authorList>
    </citation>
    <scope>NUCLEOTIDE SEQUENCE</scope>
</reference>
<dbReference type="Ensembl" id="ENSMZET00005003125.1">
    <property type="protein sequence ID" value="ENSMZEP00005003009.1"/>
    <property type="gene ID" value="ENSMZEG00005002329.1"/>
</dbReference>
<keyword evidence="1" id="KW-0479">Metal-binding</keyword>
<sequence length="86" mass="9518">PEKHCSCHISVLAVCNAENKRTPNLHANTSLDGEKLRILPCFHDYHVQCIDRWLKGRCLSAFCSGETAAPSAPLLHTALSMLSCRE</sequence>
<evidence type="ECO:0000256" key="3">
    <source>
        <dbReference type="ARBA" id="ARBA00022833"/>
    </source>
</evidence>
<reference evidence="4" key="2">
    <citation type="submission" date="2025-08" db="UniProtKB">
        <authorList>
            <consortium name="Ensembl"/>
        </authorList>
    </citation>
    <scope>IDENTIFICATION</scope>
</reference>
<dbReference type="Gene3D" id="3.30.40.10">
    <property type="entry name" value="Zinc/RING finger domain, C3HC4 (zinc finger)"/>
    <property type="match status" value="1"/>
</dbReference>
<name>A0A3P9AZG8_9CICH</name>
<evidence type="ECO:0008006" key="6">
    <source>
        <dbReference type="Google" id="ProtNLM"/>
    </source>
</evidence>
<dbReference type="GO" id="GO:0061630">
    <property type="term" value="F:ubiquitin protein ligase activity"/>
    <property type="evidence" value="ECO:0007669"/>
    <property type="project" value="TreeGrafter"/>
</dbReference>
<dbReference type="InterPro" id="IPR013083">
    <property type="entry name" value="Znf_RING/FYVE/PHD"/>
</dbReference>
<keyword evidence="2" id="KW-0863">Zinc-finger</keyword>
<evidence type="ECO:0000256" key="2">
    <source>
        <dbReference type="ARBA" id="ARBA00022771"/>
    </source>
</evidence>
<protein>
    <recommendedName>
        <fullName evidence="6">RING-type domain-containing protein</fullName>
    </recommendedName>
</protein>
<dbReference type="PANTHER" id="PTHR45931:SF15">
    <property type="entry name" value="SI:CH211-59O9.10"/>
    <property type="match status" value="1"/>
</dbReference>
<dbReference type="GeneTree" id="ENSGT00990000204734"/>
<proteinExistence type="predicted"/>
<evidence type="ECO:0000313" key="4">
    <source>
        <dbReference type="Ensembl" id="ENSMZEP00005003009.1"/>
    </source>
</evidence>
<dbReference type="InterPro" id="IPR051834">
    <property type="entry name" value="RING_finger_E3_ligase"/>
</dbReference>
<evidence type="ECO:0000256" key="1">
    <source>
        <dbReference type="ARBA" id="ARBA00022723"/>
    </source>
</evidence>
<dbReference type="GO" id="GO:0016567">
    <property type="term" value="P:protein ubiquitination"/>
    <property type="evidence" value="ECO:0007669"/>
    <property type="project" value="TreeGrafter"/>
</dbReference>
<dbReference type="GO" id="GO:0008270">
    <property type="term" value="F:zinc ion binding"/>
    <property type="evidence" value="ECO:0007669"/>
    <property type="project" value="UniProtKB-KW"/>
</dbReference>
<dbReference type="GO" id="GO:0005634">
    <property type="term" value="C:nucleus"/>
    <property type="evidence" value="ECO:0007669"/>
    <property type="project" value="TreeGrafter"/>
</dbReference>
<dbReference type="AlphaFoldDB" id="A0A3P9AZG8"/>
<dbReference type="GO" id="GO:0045893">
    <property type="term" value="P:positive regulation of DNA-templated transcription"/>
    <property type="evidence" value="ECO:0007669"/>
    <property type="project" value="TreeGrafter"/>
</dbReference>
<keyword evidence="3" id="KW-0862">Zinc</keyword>
<evidence type="ECO:0000313" key="5">
    <source>
        <dbReference type="Proteomes" id="UP000265160"/>
    </source>
</evidence>
<reference evidence="4" key="3">
    <citation type="submission" date="2025-09" db="UniProtKB">
        <authorList>
            <consortium name="Ensembl"/>
        </authorList>
    </citation>
    <scope>IDENTIFICATION</scope>
</reference>
<keyword evidence="5" id="KW-1185">Reference proteome</keyword>
<dbReference type="PANTHER" id="PTHR45931">
    <property type="entry name" value="SI:CH211-59O9.10"/>
    <property type="match status" value="1"/>
</dbReference>
<accession>A0A3P9AZG8</accession>
<dbReference type="Proteomes" id="UP000265160">
    <property type="component" value="LG7"/>
</dbReference>
<organism evidence="4 5">
    <name type="scientific">Maylandia zebra</name>
    <name type="common">zebra mbuna</name>
    <dbReference type="NCBI Taxonomy" id="106582"/>
    <lineage>
        <taxon>Eukaryota</taxon>
        <taxon>Metazoa</taxon>
        <taxon>Chordata</taxon>
        <taxon>Craniata</taxon>
        <taxon>Vertebrata</taxon>
        <taxon>Euteleostomi</taxon>
        <taxon>Actinopterygii</taxon>
        <taxon>Neopterygii</taxon>
        <taxon>Teleostei</taxon>
        <taxon>Neoteleostei</taxon>
        <taxon>Acanthomorphata</taxon>
        <taxon>Ovalentaria</taxon>
        <taxon>Cichlomorphae</taxon>
        <taxon>Cichliformes</taxon>
        <taxon>Cichlidae</taxon>
        <taxon>African cichlids</taxon>
        <taxon>Pseudocrenilabrinae</taxon>
        <taxon>Haplochromini</taxon>
        <taxon>Maylandia</taxon>
        <taxon>Maylandia zebra complex</taxon>
    </lineage>
</organism>
<dbReference type="GO" id="GO:0006511">
    <property type="term" value="P:ubiquitin-dependent protein catabolic process"/>
    <property type="evidence" value="ECO:0007669"/>
    <property type="project" value="TreeGrafter"/>
</dbReference>
<dbReference type="SUPFAM" id="SSF57850">
    <property type="entry name" value="RING/U-box"/>
    <property type="match status" value="1"/>
</dbReference>